<dbReference type="Gene3D" id="3.60.21.10">
    <property type="match status" value="1"/>
</dbReference>
<dbReference type="GO" id="GO:0046872">
    <property type="term" value="F:metal ion binding"/>
    <property type="evidence" value="ECO:0007669"/>
    <property type="project" value="UniProtKB-KW"/>
</dbReference>
<dbReference type="InterPro" id="IPR004843">
    <property type="entry name" value="Calcineurin-like_PHP"/>
</dbReference>
<proteinExistence type="inferred from homology"/>
<dbReference type="PROSITE" id="PS51318">
    <property type="entry name" value="TAT"/>
    <property type="match status" value="1"/>
</dbReference>
<dbReference type="RefSeq" id="WP_168938059.1">
    <property type="nucleotide sequence ID" value="NZ_JABAGA010000005.1"/>
</dbReference>
<evidence type="ECO:0000259" key="6">
    <source>
        <dbReference type="Pfam" id="PF00149"/>
    </source>
</evidence>
<feature type="region of interest" description="Disordered" evidence="5">
    <location>
        <begin position="280"/>
        <end position="310"/>
    </location>
</feature>
<evidence type="ECO:0000313" key="8">
    <source>
        <dbReference type="Proteomes" id="UP000589552"/>
    </source>
</evidence>
<dbReference type="Pfam" id="PF00149">
    <property type="entry name" value="Metallophos"/>
    <property type="match status" value="1"/>
</dbReference>
<evidence type="ECO:0000256" key="5">
    <source>
        <dbReference type="SAM" id="MobiDB-lite"/>
    </source>
</evidence>
<keyword evidence="3" id="KW-0408">Iron</keyword>
<gene>
    <name evidence="7" type="ORF">HF852_09230</name>
</gene>
<organism evidence="7 8">
    <name type="scientific">Corynebacterium xerosis</name>
    <dbReference type="NCBI Taxonomy" id="1725"/>
    <lineage>
        <taxon>Bacteria</taxon>
        <taxon>Bacillati</taxon>
        <taxon>Actinomycetota</taxon>
        <taxon>Actinomycetes</taxon>
        <taxon>Mycobacteriales</taxon>
        <taxon>Corynebacteriaceae</taxon>
        <taxon>Corynebacterium</taxon>
    </lineage>
</organism>
<keyword evidence="1" id="KW-0479">Metal-binding</keyword>
<feature type="domain" description="Calcineurin-like phosphoesterase" evidence="6">
    <location>
        <begin position="189"/>
        <end position="419"/>
    </location>
</feature>
<evidence type="ECO:0000256" key="3">
    <source>
        <dbReference type="ARBA" id="ARBA00023004"/>
    </source>
</evidence>
<dbReference type="PANTHER" id="PTHR42988">
    <property type="entry name" value="PHOSPHOHYDROLASE"/>
    <property type="match status" value="1"/>
</dbReference>
<dbReference type="InterPro" id="IPR006311">
    <property type="entry name" value="TAT_signal"/>
</dbReference>
<evidence type="ECO:0000256" key="2">
    <source>
        <dbReference type="ARBA" id="ARBA00022801"/>
    </source>
</evidence>
<name>A0A7X9SXC2_9CORY</name>
<dbReference type="EMBL" id="JABAGA010000005">
    <property type="protein sequence ID" value="NMF09772.1"/>
    <property type="molecule type" value="Genomic_DNA"/>
</dbReference>
<dbReference type="SUPFAM" id="SSF56300">
    <property type="entry name" value="Metallo-dependent phosphatases"/>
    <property type="match status" value="1"/>
</dbReference>
<comment type="caution">
    <text evidence="7">The sequence shown here is derived from an EMBL/GenBank/DDBJ whole genome shotgun (WGS) entry which is preliminary data.</text>
</comment>
<dbReference type="PANTHER" id="PTHR42988:SF2">
    <property type="entry name" value="CYCLIC NUCLEOTIDE PHOSPHODIESTERASE CBUA0032-RELATED"/>
    <property type="match status" value="1"/>
</dbReference>
<dbReference type="AlphaFoldDB" id="A0A7X9SXC2"/>
<evidence type="ECO:0000313" key="7">
    <source>
        <dbReference type="EMBL" id="NMF09772.1"/>
    </source>
</evidence>
<evidence type="ECO:0000256" key="4">
    <source>
        <dbReference type="ARBA" id="ARBA00025742"/>
    </source>
</evidence>
<reference evidence="7 8" key="1">
    <citation type="submission" date="2020-04" db="EMBL/GenBank/DDBJ databases">
        <authorList>
            <person name="Hitch T.C.A."/>
            <person name="Wylensek D."/>
            <person name="Clavel T."/>
        </authorList>
    </citation>
    <scope>NUCLEOTIDE SEQUENCE [LARGE SCALE GENOMIC DNA]</scope>
    <source>
        <strain evidence="7 8">BL-383-APC-2I</strain>
    </source>
</reference>
<dbReference type="InterPro" id="IPR050884">
    <property type="entry name" value="CNP_phosphodiesterase-III"/>
</dbReference>
<accession>A0A7X9SXC2</accession>
<evidence type="ECO:0000256" key="1">
    <source>
        <dbReference type="ARBA" id="ARBA00022723"/>
    </source>
</evidence>
<dbReference type="Proteomes" id="UP000589552">
    <property type="component" value="Unassembled WGS sequence"/>
</dbReference>
<comment type="similarity">
    <text evidence="4">Belongs to the cyclic nucleotide phosphodiesterase class-III family.</text>
</comment>
<sequence length="506" mass="53327">MGTGSGSRTISRRTALAGGAAGIGALLAASVIPKARAARTGGIEATDLEVVTVTPTSVTFGFASYTAPHPAYGPLRPTVPTLGEVAMAPADDPLAVQDPVGSAAIPGPAGSWLRPGMPDLPVVAASDSDTGFHLVTVEGLEPGREYVFECRCDGVPATPGLMTTAVPGSPEVSGRVTTLTPPPGDHVTTIAVLNDTHIGEEKHGLILGDFPEAIVQEPGLPPFPELMLAGALAEIRARGVGHVFVNGDTTSEARPREVRRFREIMDGFGAHGVDWHVTRGNHDRPHVPSSDPAAGYENHPVLPGTDDHRDPWGEMFVPRQTMWRTDVGGLRALGLDTSMLDESGGRIEDAQFAALEAELAADPERPTLLLAHHPITAEAAFTNVGSPSFTLNLDHSDRLQRMLAAAPGAFLMAAGHTHRARRTAGDAAGNVDFVEFGSAAGYPGGYTLIHLHTGGYQVNFHRTGTPEALHWSSRSRWAMYGLNPEYTLGATAHRNYVVERDLSGLA</sequence>
<dbReference type="GO" id="GO:0016787">
    <property type="term" value="F:hydrolase activity"/>
    <property type="evidence" value="ECO:0007669"/>
    <property type="project" value="UniProtKB-KW"/>
</dbReference>
<keyword evidence="2" id="KW-0378">Hydrolase</keyword>
<protein>
    <recommendedName>
        <fullName evidence="6">Calcineurin-like phosphoesterase domain-containing protein</fullName>
    </recommendedName>
</protein>
<dbReference type="InterPro" id="IPR029052">
    <property type="entry name" value="Metallo-depent_PP-like"/>
</dbReference>